<dbReference type="GO" id="GO:0000160">
    <property type="term" value="P:phosphorelay signal transduction system"/>
    <property type="evidence" value="ECO:0007669"/>
    <property type="project" value="InterPro"/>
</dbReference>
<evidence type="ECO:0000313" key="5">
    <source>
        <dbReference type="Proteomes" id="UP000198736"/>
    </source>
</evidence>
<dbReference type="InterPro" id="IPR058245">
    <property type="entry name" value="NreC/VraR/RcsB-like_REC"/>
</dbReference>
<keyword evidence="5" id="KW-1185">Reference proteome</keyword>
<dbReference type="CDD" id="cd17535">
    <property type="entry name" value="REC_NarL-like"/>
    <property type="match status" value="1"/>
</dbReference>
<evidence type="ECO:0000259" key="3">
    <source>
        <dbReference type="PROSITE" id="PS50110"/>
    </source>
</evidence>
<dbReference type="Pfam" id="PF00072">
    <property type="entry name" value="Response_reg"/>
    <property type="match status" value="1"/>
</dbReference>
<dbReference type="InterPro" id="IPR011006">
    <property type="entry name" value="CheY-like_superfamily"/>
</dbReference>
<dbReference type="PROSITE" id="PS50110">
    <property type="entry name" value="RESPONSE_REGULATORY"/>
    <property type="match status" value="1"/>
</dbReference>
<dbReference type="AlphaFoldDB" id="A0A0S4LQ94"/>
<keyword evidence="1" id="KW-0238">DNA-binding</keyword>
<organism evidence="4 5">
    <name type="scientific">Candidatus Nitrospira nitrificans</name>
    <dbReference type="NCBI Taxonomy" id="1742973"/>
    <lineage>
        <taxon>Bacteria</taxon>
        <taxon>Pseudomonadati</taxon>
        <taxon>Nitrospirota</taxon>
        <taxon>Nitrospiria</taxon>
        <taxon>Nitrospirales</taxon>
        <taxon>Nitrospiraceae</taxon>
        <taxon>Nitrospira</taxon>
    </lineage>
</organism>
<gene>
    <name evidence="4" type="ORF">COMA2_80154</name>
</gene>
<dbReference type="SMART" id="SM00448">
    <property type="entry name" value="REC"/>
    <property type="match status" value="1"/>
</dbReference>
<dbReference type="Gene3D" id="3.40.50.2300">
    <property type="match status" value="1"/>
</dbReference>
<accession>A0A0S4LQ94</accession>
<feature type="modified residue" description="4-aspartylphosphate" evidence="2">
    <location>
        <position position="65"/>
    </location>
</feature>
<dbReference type="Proteomes" id="UP000198736">
    <property type="component" value="Unassembled WGS sequence"/>
</dbReference>
<dbReference type="GO" id="GO:0003677">
    <property type="term" value="F:DNA binding"/>
    <property type="evidence" value="ECO:0007669"/>
    <property type="project" value="UniProtKB-KW"/>
</dbReference>
<dbReference type="STRING" id="1742973.COMA2_80154"/>
<evidence type="ECO:0000256" key="1">
    <source>
        <dbReference type="ARBA" id="ARBA00023125"/>
    </source>
</evidence>
<evidence type="ECO:0000256" key="2">
    <source>
        <dbReference type="PROSITE-ProRule" id="PRU00169"/>
    </source>
</evidence>
<dbReference type="PANTHER" id="PTHR43214">
    <property type="entry name" value="TWO-COMPONENT RESPONSE REGULATOR"/>
    <property type="match status" value="1"/>
</dbReference>
<keyword evidence="2" id="KW-0597">Phosphoprotein</keyword>
<dbReference type="EMBL" id="CZPZ01000035">
    <property type="protein sequence ID" value="CUS39733.1"/>
    <property type="molecule type" value="Genomic_DNA"/>
</dbReference>
<evidence type="ECO:0000313" key="4">
    <source>
        <dbReference type="EMBL" id="CUS39733.1"/>
    </source>
</evidence>
<protein>
    <submittedName>
        <fullName evidence="4">YxjL-like uncharacterized transcriptional regulatory protein</fullName>
    </submittedName>
</protein>
<dbReference type="InterPro" id="IPR001789">
    <property type="entry name" value="Sig_transdc_resp-reg_receiver"/>
</dbReference>
<name>A0A0S4LQ94_9BACT</name>
<feature type="domain" description="Response regulatory" evidence="3">
    <location>
        <begin position="14"/>
        <end position="130"/>
    </location>
</feature>
<dbReference type="InterPro" id="IPR039420">
    <property type="entry name" value="WalR-like"/>
</dbReference>
<proteinExistence type="predicted"/>
<dbReference type="PANTHER" id="PTHR43214:SF43">
    <property type="entry name" value="TWO-COMPONENT RESPONSE REGULATOR"/>
    <property type="match status" value="1"/>
</dbReference>
<dbReference type="OrthoDB" id="654364at2"/>
<reference evidence="5" key="1">
    <citation type="submission" date="2015-10" db="EMBL/GenBank/DDBJ databases">
        <authorList>
            <person name="Luecker S."/>
            <person name="Luecker S."/>
        </authorList>
    </citation>
    <scope>NUCLEOTIDE SEQUENCE [LARGE SCALE GENOMIC DNA]</scope>
</reference>
<dbReference type="SUPFAM" id="SSF52172">
    <property type="entry name" value="CheY-like"/>
    <property type="match status" value="1"/>
</dbReference>
<sequence length="142" mass="15577">MTPVVILKEMNIVQLLVVDDYAMMRQGLRSVLDAYEDIEVVGEARDGMEAVKLVSELRPQVVLMDINMPRMNGIEATAKITEYFPETIVIGLSVNATDDNQEAMTRAGASRLLSKEVAVEQLYDAVYAAVTERDKGATPSGP</sequence>